<comment type="caution">
    <text evidence="2">The sequence shown here is derived from an EMBL/GenBank/DDBJ whole genome shotgun (WGS) entry which is preliminary data.</text>
</comment>
<reference evidence="2 3" key="1">
    <citation type="submission" date="2023-03" db="EMBL/GenBank/DDBJ databases">
        <title>WGS of Gossypium arboreum.</title>
        <authorList>
            <person name="Yu D."/>
        </authorList>
    </citation>
    <scope>NUCLEOTIDE SEQUENCE [LARGE SCALE GENOMIC DNA]</scope>
    <source>
        <tissue evidence="2">Leaf</tissue>
    </source>
</reference>
<evidence type="ECO:0000313" key="3">
    <source>
        <dbReference type="Proteomes" id="UP001358586"/>
    </source>
</evidence>
<evidence type="ECO:0000313" key="2">
    <source>
        <dbReference type="EMBL" id="KAK5839530.1"/>
    </source>
</evidence>
<proteinExistence type="predicted"/>
<protein>
    <submittedName>
        <fullName evidence="2">Uncharacterized protein</fullName>
    </submittedName>
</protein>
<sequence length="56" mass="6122">MTTRPINNAHTRRGPINSAHIRHRPINGAHTITGPNTSTDDTHITSFSDYANPMVG</sequence>
<gene>
    <name evidence="2" type="ORF">PVK06_008331</name>
</gene>
<keyword evidence="3" id="KW-1185">Reference proteome</keyword>
<dbReference type="Proteomes" id="UP001358586">
    <property type="component" value="Chromosome 3"/>
</dbReference>
<name>A0ABR0QJP7_GOSAR</name>
<organism evidence="2 3">
    <name type="scientific">Gossypium arboreum</name>
    <name type="common">Tree cotton</name>
    <name type="synonym">Gossypium nanking</name>
    <dbReference type="NCBI Taxonomy" id="29729"/>
    <lineage>
        <taxon>Eukaryota</taxon>
        <taxon>Viridiplantae</taxon>
        <taxon>Streptophyta</taxon>
        <taxon>Embryophyta</taxon>
        <taxon>Tracheophyta</taxon>
        <taxon>Spermatophyta</taxon>
        <taxon>Magnoliopsida</taxon>
        <taxon>eudicotyledons</taxon>
        <taxon>Gunneridae</taxon>
        <taxon>Pentapetalae</taxon>
        <taxon>rosids</taxon>
        <taxon>malvids</taxon>
        <taxon>Malvales</taxon>
        <taxon>Malvaceae</taxon>
        <taxon>Malvoideae</taxon>
        <taxon>Gossypium</taxon>
    </lineage>
</organism>
<accession>A0ABR0QJP7</accession>
<feature type="region of interest" description="Disordered" evidence="1">
    <location>
        <begin position="1"/>
        <end position="56"/>
    </location>
</feature>
<feature type="compositionally biased region" description="Polar residues" evidence="1">
    <location>
        <begin position="33"/>
        <end position="49"/>
    </location>
</feature>
<evidence type="ECO:0000256" key="1">
    <source>
        <dbReference type="SAM" id="MobiDB-lite"/>
    </source>
</evidence>
<dbReference type="EMBL" id="JARKNE010000003">
    <property type="protein sequence ID" value="KAK5839530.1"/>
    <property type="molecule type" value="Genomic_DNA"/>
</dbReference>